<dbReference type="PIRSF" id="PIRSF019587">
    <property type="entry name" value="PGPase"/>
    <property type="match status" value="1"/>
</dbReference>
<dbReference type="Gene3D" id="1.10.3760.10">
    <property type="entry name" value="PgpA-like"/>
    <property type="match status" value="1"/>
</dbReference>
<keyword evidence="3" id="KW-1185">Reference proteome</keyword>
<accession>A0ABW5QDQ1</accession>
<dbReference type="Proteomes" id="UP001597452">
    <property type="component" value="Unassembled WGS sequence"/>
</dbReference>
<proteinExistence type="predicted"/>
<dbReference type="EC" id="3.1.3.27" evidence="2"/>
<reference evidence="3" key="1">
    <citation type="journal article" date="2019" name="Int. J. Syst. Evol. Microbiol.">
        <title>The Global Catalogue of Microorganisms (GCM) 10K type strain sequencing project: providing services to taxonomists for standard genome sequencing and annotation.</title>
        <authorList>
            <consortium name="The Broad Institute Genomics Platform"/>
            <consortium name="The Broad Institute Genome Sequencing Center for Infectious Disease"/>
            <person name="Wu L."/>
            <person name="Ma J."/>
        </authorList>
    </citation>
    <scope>NUCLEOTIDE SEQUENCE [LARGE SCALE GENOMIC DNA]</scope>
    <source>
        <strain evidence="3">TISTR 1571</strain>
    </source>
</reference>
<dbReference type="InterPro" id="IPR026038">
    <property type="entry name" value="Put_PGPase"/>
</dbReference>
<evidence type="ECO:0000313" key="2">
    <source>
        <dbReference type="EMBL" id="MFD2639920.1"/>
    </source>
</evidence>
<dbReference type="Pfam" id="PF04608">
    <property type="entry name" value="PgpA"/>
    <property type="match status" value="1"/>
</dbReference>
<feature type="domain" description="YutG/PgpA" evidence="1">
    <location>
        <begin position="31"/>
        <end position="161"/>
    </location>
</feature>
<name>A0ABW5QDQ1_9BACI</name>
<dbReference type="CDD" id="cd06971">
    <property type="entry name" value="PgpA"/>
    <property type="match status" value="1"/>
</dbReference>
<dbReference type="InterPro" id="IPR036681">
    <property type="entry name" value="PgpA-like_sf"/>
</dbReference>
<evidence type="ECO:0000259" key="1">
    <source>
        <dbReference type="Pfam" id="PF04608"/>
    </source>
</evidence>
<protein>
    <submittedName>
        <fullName evidence="2">Phosphatidylglycerophosphatase A</fullName>
        <ecNumber evidence="2">3.1.3.27</ecNumber>
    </submittedName>
</protein>
<keyword evidence="2" id="KW-0378">Hydrolase</keyword>
<dbReference type="SUPFAM" id="SSF101307">
    <property type="entry name" value="YutG-like"/>
    <property type="match status" value="1"/>
</dbReference>
<dbReference type="EMBL" id="JBHUMZ010000049">
    <property type="protein sequence ID" value="MFD2639920.1"/>
    <property type="molecule type" value="Genomic_DNA"/>
</dbReference>
<comment type="caution">
    <text evidence="2">The sequence shown here is derived from an EMBL/GenBank/DDBJ whole genome shotgun (WGS) entry which is preliminary data.</text>
</comment>
<dbReference type="RefSeq" id="WP_377329972.1">
    <property type="nucleotide sequence ID" value="NZ_JBHUMZ010000049.1"/>
</dbReference>
<sequence length="185" mass="20676">MTVHSHINSKEIEQAARDRLQERGVSIRDIADVVYLMQHPYHSSLTIDDCIESVDRVLEKREIQHAILVGVELDVLAEKELLSEPLQSLIAKDEGLFGVDETIALGAALGYGSIAVTTYGHLDKQKVGVIERLDTKEGERCHTFLDDIIGSIAANASSRIAHRYRDLLDGMTEEDLIIQDEEDRL</sequence>
<evidence type="ECO:0000313" key="3">
    <source>
        <dbReference type="Proteomes" id="UP001597452"/>
    </source>
</evidence>
<dbReference type="InterPro" id="IPR007686">
    <property type="entry name" value="YutG/PgpA"/>
</dbReference>
<organism evidence="2 3">
    <name type="scientific">Piscibacillus salipiscarius</name>
    <dbReference type="NCBI Taxonomy" id="299480"/>
    <lineage>
        <taxon>Bacteria</taxon>
        <taxon>Bacillati</taxon>
        <taxon>Bacillota</taxon>
        <taxon>Bacilli</taxon>
        <taxon>Bacillales</taxon>
        <taxon>Bacillaceae</taxon>
        <taxon>Piscibacillus</taxon>
    </lineage>
</organism>
<gene>
    <name evidence="2" type="ORF">ACFSW4_13710</name>
</gene>
<dbReference type="GO" id="GO:0008962">
    <property type="term" value="F:phosphatidylglycerophosphatase activity"/>
    <property type="evidence" value="ECO:0007669"/>
    <property type="project" value="UniProtKB-EC"/>
</dbReference>